<evidence type="ECO:0000313" key="8">
    <source>
        <dbReference type="Proteomes" id="UP001175000"/>
    </source>
</evidence>
<keyword evidence="8" id="KW-1185">Reference proteome</keyword>
<evidence type="ECO:0000313" key="7">
    <source>
        <dbReference type="EMBL" id="KAK0611236.1"/>
    </source>
</evidence>
<dbReference type="AlphaFoldDB" id="A0AA39T1K7"/>
<gene>
    <name evidence="7" type="ORF">B0T14DRAFT_403563</name>
</gene>
<accession>A0AA39T1K7</accession>
<dbReference type="SUPFAM" id="SSF53335">
    <property type="entry name" value="S-adenosyl-L-methionine-dependent methyltransferases"/>
    <property type="match status" value="1"/>
</dbReference>
<dbReference type="Proteomes" id="UP001175000">
    <property type="component" value="Unassembled WGS sequence"/>
</dbReference>
<sequence>DWRRVNVTNPELISQIMDYIGPSLKRHEGCDIIDMYPGAGAWSNALHERLRPRSHILMEPNAGFYQPFLQSLLDKPGVVMEAKDGIDWKELGEILTPKYLPHQVEKPRTYGPDAEPPQRNDTLLVTMNLSMHPSRRFLGFDSLSLMVIHQLIGAIRTSGLFQKYGLVRMLIWTKPDDMRTALVRHVQGRRRGIIDAEMNTDWVREVAGLGLVEPTERKKGHWSRSRHLDVQSAFNAARRMREHGIIAPPNRQSELLRMVQPFLDSGLTEMPLSETPGSGAHIAEELEELQRRVSAGEIVKGTAAFLKYTRRKHYYNWIMARNNQKADLMAGLDAVKDLYDAGDLEKAAQADAEWNQRFTGFVGPTRVQTISARDNEHIFYQDPPVLHWDRRLYEPLIVRPEDFYPNIPCALLDIQPKAPHWLFRDIGPNSVYRAGDFFELILRHTGNSAAMPLSKAFASIYPGVKEGVLDQCRSIHDTSRHGSPVSGWGELSTRCLNEEQWVDIMQSWVHWPFGPNFFELVSSLVVDDPGMGASEDD</sequence>
<dbReference type="Pfam" id="PF00398">
    <property type="entry name" value="RrnaAD"/>
    <property type="match status" value="1"/>
</dbReference>
<protein>
    <recommendedName>
        <fullName evidence="1">Mitochondrial transcription factor 1</fullName>
    </recommendedName>
</protein>
<keyword evidence="3" id="KW-0808">Transferase</keyword>
<evidence type="ECO:0000256" key="3">
    <source>
        <dbReference type="ARBA" id="ARBA00022679"/>
    </source>
</evidence>
<dbReference type="Gene3D" id="1.10.8.100">
    <property type="entry name" value="Ribosomal RNA adenine dimethylase-like, domain 2"/>
    <property type="match status" value="1"/>
</dbReference>
<evidence type="ECO:0000256" key="5">
    <source>
        <dbReference type="ARBA" id="ARBA00022884"/>
    </source>
</evidence>
<dbReference type="InterPro" id="IPR001737">
    <property type="entry name" value="KsgA/Erm"/>
</dbReference>
<dbReference type="InterPro" id="IPR023165">
    <property type="entry name" value="rRNA_Ade_diMease-like_C"/>
</dbReference>
<dbReference type="EMBL" id="JAULSU010000007">
    <property type="protein sequence ID" value="KAK0611236.1"/>
    <property type="molecule type" value="Genomic_DNA"/>
</dbReference>
<reference evidence="7" key="1">
    <citation type="submission" date="2023-06" db="EMBL/GenBank/DDBJ databases">
        <title>Genome-scale phylogeny and comparative genomics of the fungal order Sordariales.</title>
        <authorList>
            <consortium name="Lawrence Berkeley National Laboratory"/>
            <person name="Hensen N."/>
            <person name="Bonometti L."/>
            <person name="Westerberg I."/>
            <person name="Brannstrom I.O."/>
            <person name="Guillou S."/>
            <person name="Cros-Aarteil S."/>
            <person name="Calhoun S."/>
            <person name="Haridas S."/>
            <person name="Kuo A."/>
            <person name="Mondo S."/>
            <person name="Pangilinan J."/>
            <person name="Riley R."/>
            <person name="Labutti K."/>
            <person name="Andreopoulos B."/>
            <person name="Lipzen A."/>
            <person name="Chen C."/>
            <person name="Yanf M."/>
            <person name="Daum C."/>
            <person name="Ng V."/>
            <person name="Clum A."/>
            <person name="Steindorff A."/>
            <person name="Ohm R."/>
            <person name="Martin F."/>
            <person name="Silar P."/>
            <person name="Natvig D."/>
            <person name="Lalanne C."/>
            <person name="Gautier V."/>
            <person name="Ament-Velasquez S.L."/>
            <person name="Kruys A."/>
            <person name="Hutchinson M.I."/>
            <person name="Powell A.J."/>
            <person name="Barry K."/>
            <person name="Miller A.N."/>
            <person name="Grigoriev I.V."/>
            <person name="Debuchy R."/>
            <person name="Gladieux P."/>
            <person name="Thoren M.H."/>
            <person name="Johannesson H."/>
        </authorList>
    </citation>
    <scope>NUCLEOTIDE SEQUENCE</scope>
    <source>
        <strain evidence="7">CBS 606.72</strain>
    </source>
</reference>
<feature type="non-terminal residue" evidence="7">
    <location>
        <position position="1"/>
    </location>
</feature>
<dbReference type="InterPro" id="IPR029063">
    <property type="entry name" value="SAM-dependent_MTases_sf"/>
</dbReference>
<evidence type="ECO:0000256" key="6">
    <source>
        <dbReference type="ARBA" id="ARBA00024915"/>
    </source>
</evidence>
<keyword evidence="5" id="KW-0694">RNA-binding</keyword>
<keyword evidence="4" id="KW-0949">S-adenosyl-L-methionine</keyword>
<name>A0AA39T1K7_9PEZI</name>
<dbReference type="Gene3D" id="3.40.50.150">
    <property type="entry name" value="Vaccinia Virus protein VP39"/>
    <property type="match status" value="1"/>
</dbReference>
<comment type="caution">
    <text evidence="7">The sequence shown here is derived from an EMBL/GenBank/DDBJ whole genome shotgun (WGS) entry which is preliminary data.</text>
</comment>
<evidence type="ECO:0000256" key="1">
    <source>
        <dbReference type="ARBA" id="ARBA00013836"/>
    </source>
</evidence>
<keyword evidence="2" id="KW-0489">Methyltransferase</keyword>
<evidence type="ECO:0000256" key="2">
    <source>
        <dbReference type="ARBA" id="ARBA00022603"/>
    </source>
</evidence>
<evidence type="ECO:0000256" key="4">
    <source>
        <dbReference type="ARBA" id="ARBA00022691"/>
    </source>
</evidence>
<organism evidence="7 8">
    <name type="scientific">Immersiella caudata</name>
    <dbReference type="NCBI Taxonomy" id="314043"/>
    <lineage>
        <taxon>Eukaryota</taxon>
        <taxon>Fungi</taxon>
        <taxon>Dikarya</taxon>
        <taxon>Ascomycota</taxon>
        <taxon>Pezizomycotina</taxon>
        <taxon>Sordariomycetes</taxon>
        <taxon>Sordariomycetidae</taxon>
        <taxon>Sordariales</taxon>
        <taxon>Lasiosphaeriaceae</taxon>
        <taxon>Immersiella</taxon>
    </lineage>
</organism>
<proteinExistence type="predicted"/>
<comment type="function">
    <text evidence="6">Mitochondrial transcription factor that confers selective promoter recognition on the core subunit of the yeast mitochondrial RNA polymerase. Interacts with DNA in a non-specific manner.</text>
</comment>
<feature type="non-terminal residue" evidence="7">
    <location>
        <position position="537"/>
    </location>
</feature>